<dbReference type="Pfam" id="PF20160">
    <property type="entry name" value="C-JID"/>
    <property type="match status" value="1"/>
</dbReference>
<feature type="domain" description="C-JID" evidence="3">
    <location>
        <begin position="105"/>
        <end position="239"/>
    </location>
</feature>
<organism evidence="4 5">
    <name type="scientific">Hibiscus sabdariffa</name>
    <name type="common">roselle</name>
    <dbReference type="NCBI Taxonomy" id="183260"/>
    <lineage>
        <taxon>Eukaryota</taxon>
        <taxon>Viridiplantae</taxon>
        <taxon>Streptophyta</taxon>
        <taxon>Embryophyta</taxon>
        <taxon>Tracheophyta</taxon>
        <taxon>Spermatophyta</taxon>
        <taxon>Magnoliopsida</taxon>
        <taxon>eudicotyledons</taxon>
        <taxon>Gunneridae</taxon>
        <taxon>Pentapetalae</taxon>
        <taxon>rosids</taxon>
        <taxon>malvids</taxon>
        <taxon>Malvales</taxon>
        <taxon>Malvaceae</taxon>
        <taxon>Malvoideae</taxon>
        <taxon>Hibiscus</taxon>
    </lineage>
</organism>
<evidence type="ECO:0000256" key="2">
    <source>
        <dbReference type="ARBA" id="ARBA00022737"/>
    </source>
</evidence>
<sequence length="263" mass="31005">MSHCMSLKFLEDLPPYLRYLNAHGCTSLERVWFIHPDRDLYEPHSFDAEDEFLMIFSNCFSLDEFSINNMEENAMLKVRSLEENCACGPKKVICCIPGNEISTNKFEYQNMDSLLILKKTPNWGEGRRFLVFVICLVADLTHCQISGDVQFICEYQLTDAGGGYEKFRSEWCYKLDYMSEPEYMGDHKLILFSGDMIKEDKDYEKASFQFYIKNRYYSGDEEDDIKVKKCGVHLSYVDENRNVLEQRKGHTFSLQHSYSFHWR</sequence>
<keyword evidence="2" id="KW-0677">Repeat</keyword>
<protein>
    <recommendedName>
        <fullName evidence="3">C-JID domain-containing protein</fullName>
    </recommendedName>
</protein>
<keyword evidence="1" id="KW-0433">Leucine-rich repeat</keyword>
<evidence type="ECO:0000313" key="4">
    <source>
        <dbReference type="EMBL" id="KAK8999622.1"/>
    </source>
</evidence>
<gene>
    <name evidence="4" type="ORF">V6N11_070781</name>
</gene>
<keyword evidence="5" id="KW-1185">Reference proteome</keyword>
<evidence type="ECO:0000259" key="3">
    <source>
        <dbReference type="Pfam" id="PF20160"/>
    </source>
</evidence>
<evidence type="ECO:0000313" key="5">
    <source>
        <dbReference type="Proteomes" id="UP001396334"/>
    </source>
</evidence>
<proteinExistence type="predicted"/>
<name>A0ABR2QG09_9ROSI</name>
<accession>A0ABR2QG09</accession>
<dbReference type="Proteomes" id="UP001396334">
    <property type="component" value="Unassembled WGS sequence"/>
</dbReference>
<reference evidence="4 5" key="1">
    <citation type="journal article" date="2024" name="G3 (Bethesda)">
        <title>Genome assembly of Hibiscus sabdariffa L. provides insights into metabolisms of medicinal natural products.</title>
        <authorList>
            <person name="Kim T."/>
        </authorList>
    </citation>
    <scope>NUCLEOTIDE SEQUENCE [LARGE SCALE GENOMIC DNA]</scope>
    <source>
        <strain evidence="4">TK-2024</strain>
        <tissue evidence="4">Old leaves</tissue>
    </source>
</reference>
<dbReference type="EMBL" id="JBBPBN010000040">
    <property type="protein sequence ID" value="KAK8999622.1"/>
    <property type="molecule type" value="Genomic_DNA"/>
</dbReference>
<evidence type="ECO:0000256" key="1">
    <source>
        <dbReference type="ARBA" id="ARBA00022614"/>
    </source>
</evidence>
<dbReference type="InterPro" id="IPR045344">
    <property type="entry name" value="C-JID"/>
</dbReference>
<comment type="caution">
    <text evidence="4">The sequence shown here is derived from an EMBL/GenBank/DDBJ whole genome shotgun (WGS) entry which is preliminary data.</text>
</comment>